<accession>A0A0E9U5F6</accession>
<reference evidence="1" key="1">
    <citation type="submission" date="2014-11" db="EMBL/GenBank/DDBJ databases">
        <authorList>
            <person name="Amaro Gonzalez C."/>
        </authorList>
    </citation>
    <scope>NUCLEOTIDE SEQUENCE</scope>
</reference>
<organism evidence="1">
    <name type="scientific">Anguilla anguilla</name>
    <name type="common">European freshwater eel</name>
    <name type="synonym">Muraena anguilla</name>
    <dbReference type="NCBI Taxonomy" id="7936"/>
    <lineage>
        <taxon>Eukaryota</taxon>
        <taxon>Metazoa</taxon>
        <taxon>Chordata</taxon>
        <taxon>Craniata</taxon>
        <taxon>Vertebrata</taxon>
        <taxon>Euteleostomi</taxon>
        <taxon>Actinopterygii</taxon>
        <taxon>Neopterygii</taxon>
        <taxon>Teleostei</taxon>
        <taxon>Anguilliformes</taxon>
        <taxon>Anguillidae</taxon>
        <taxon>Anguilla</taxon>
    </lineage>
</organism>
<dbReference type="EMBL" id="GBXM01047526">
    <property type="protein sequence ID" value="JAH61051.1"/>
    <property type="molecule type" value="Transcribed_RNA"/>
</dbReference>
<proteinExistence type="predicted"/>
<sequence length="35" mass="4008">MSLDQFVGTFFTKRVKCKLLSLFQIYGCIYLCGPS</sequence>
<reference evidence="1" key="2">
    <citation type="journal article" date="2015" name="Fish Shellfish Immunol.">
        <title>Early steps in the European eel (Anguilla anguilla)-Vibrio vulnificus interaction in the gills: Role of the RtxA13 toxin.</title>
        <authorList>
            <person name="Callol A."/>
            <person name="Pajuelo D."/>
            <person name="Ebbesson L."/>
            <person name="Teles M."/>
            <person name="MacKenzie S."/>
            <person name="Amaro C."/>
        </authorList>
    </citation>
    <scope>NUCLEOTIDE SEQUENCE</scope>
</reference>
<dbReference type="AlphaFoldDB" id="A0A0E9U5F6"/>
<name>A0A0E9U5F6_ANGAN</name>
<evidence type="ECO:0000313" key="1">
    <source>
        <dbReference type="EMBL" id="JAH61051.1"/>
    </source>
</evidence>
<protein>
    <submittedName>
        <fullName evidence="1">Uncharacterized protein</fullName>
    </submittedName>
</protein>